<dbReference type="SUPFAM" id="SSF53448">
    <property type="entry name" value="Nucleotide-diphospho-sugar transferases"/>
    <property type="match status" value="1"/>
</dbReference>
<dbReference type="Gene3D" id="3.90.550.10">
    <property type="entry name" value="Spore Coat Polysaccharide Biosynthesis Protein SpsA, Chain A"/>
    <property type="match status" value="1"/>
</dbReference>
<dbReference type="CDD" id="cd04197">
    <property type="entry name" value="eIF-2B_epsilon_N"/>
    <property type="match status" value="1"/>
</dbReference>
<organism evidence="2 3">
    <name type="scientific">Vitis vinifera</name>
    <name type="common">Grape</name>
    <dbReference type="NCBI Taxonomy" id="29760"/>
    <lineage>
        <taxon>Eukaryota</taxon>
        <taxon>Viridiplantae</taxon>
        <taxon>Streptophyta</taxon>
        <taxon>Embryophyta</taxon>
        <taxon>Tracheophyta</taxon>
        <taxon>Spermatophyta</taxon>
        <taxon>Magnoliopsida</taxon>
        <taxon>eudicotyledons</taxon>
        <taxon>Gunneridae</taxon>
        <taxon>Pentapetalae</taxon>
        <taxon>rosids</taxon>
        <taxon>Vitales</taxon>
        <taxon>Vitaceae</taxon>
        <taxon>Viteae</taxon>
        <taxon>Vitis</taxon>
    </lineage>
</organism>
<evidence type="ECO:0000313" key="2">
    <source>
        <dbReference type="EMBL" id="WJZ98575.1"/>
    </source>
</evidence>
<dbReference type="InterPro" id="IPR005835">
    <property type="entry name" value="NTP_transferase_dom"/>
</dbReference>
<dbReference type="EMBL" id="CP126658">
    <property type="protein sequence ID" value="WJZ98575.1"/>
    <property type="molecule type" value="Genomic_DNA"/>
</dbReference>
<protein>
    <recommendedName>
        <fullName evidence="1">Nucleotidyl transferase domain-containing protein</fullName>
    </recommendedName>
</protein>
<dbReference type="InterPro" id="IPR051956">
    <property type="entry name" value="eIF2B_epsilon"/>
</dbReference>
<dbReference type="Pfam" id="PF00483">
    <property type="entry name" value="NTP_transferase"/>
    <property type="match status" value="1"/>
</dbReference>
<name>A0ABY9CV61_VITVI</name>
<keyword evidence="3" id="KW-1185">Reference proteome</keyword>
<sequence>MVHRKGSTRVSEDAEELVRVPLQAILLADSFAQKFRPITLERPKVLLPLVNVPMIDYTLGWLESAGIEEVFVFCCAHSKQVIKYLENSHWFSLQHFEVTTIESHNSVCAGDALHLIYERHVIHGDFVLVTGDTVSNMSLTQALQEHKGRRKKDNNAVMTMVIKRSKPSLITHQSRLGTDELFMAIDPYTKQLLYYGDKAD</sequence>
<accession>A0ABY9CV61</accession>
<dbReference type="Proteomes" id="UP001227230">
    <property type="component" value="Chromosome 11"/>
</dbReference>
<dbReference type="PANTHER" id="PTHR45887:SF1">
    <property type="entry name" value="TRANSLATION INITIATION FACTOR EIF-2B SUBUNIT EPSILON"/>
    <property type="match status" value="1"/>
</dbReference>
<dbReference type="InterPro" id="IPR035543">
    <property type="entry name" value="eIF-2B_epsilon_N"/>
</dbReference>
<evidence type="ECO:0000259" key="1">
    <source>
        <dbReference type="Pfam" id="PF00483"/>
    </source>
</evidence>
<dbReference type="PANTHER" id="PTHR45887">
    <property type="entry name" value="TRANSLATION INITIATION FACTOR EIF-2B SUBUNIT EPSILON"/>
    <property type="match status" value="1"/>
</dbReference>
<feature type="domain" description="Nucleotidyl transferase" evidence="1">
    <location>
        <begin position="24"/>
        <end position="165"/>
    </location>
</feature>
<dbReference type="InterPro" id="IPR029044">
    <property type="entry name" value="Nucleotide-diphossugar_trans"/>
</dbReference>
<evidence type="ECO:0000313" key="3">
    <source>
        <dbReference type="Proteomes" id="UP001227230"/>
    </source>
</evidence>
<gene>
    <name evidence="2" type="ORF">VitviT2T_017089</name>
</gene>
<reference evidence="2 3" key="1">
    <citation type="journal article" date="2023" name="Hortic Res">
        <title>The complete reference genome for grapevine (Vitis vinifera L.) genetics and breeding.</title>
        <authorList>
            <person name="Shi X."/>
            <person name="Cao S."/>
            <person name="Wang X."/>
            <person name="Huang S."/>
            <person name="Wang Y."/>
            <person name="Liu Z."/>
            <person name="Liu W."/>
            <person name="Leng X."/>
            <person name="Peng Y."/>
            <person name="Wang N."/>
            <person name="Wang Y."/>
            <person name="Ma Z."/>
            <person name="Xu X."/>
            <person name="Zhang F."/>
            <person name="Xue H."/>
            <person name="Zhong H."/>
            <person name="Wang Y."/>
            <person name="Zhang K."/>
            <person name="Velt A."/>
            <person name="Avia K."/>
            <person name="Holtgrawe D."/>
            <person name="Grimplet J."/>
            <person name="Matus J.T."/>
            <person name="Ware D."/>
            <person name="Wu X."/>
            <person name="Wang H."/>
            <person name="Liu C."/>
            <person name="Fang Y."/>
            <person name="Rustenholz C."/>
            <person name="Cheng Z."/>
            <person name="Xiao H."/>
            <person name="Zhou Y."/>
        </authorList>
    </citation>
    <scope>NUCLEOTIDE SEQUENCE [LARGE SCALE GENOMIC DNA]</scope>
    <source>
        <strain evidence="3">cv. Pinot noir / PN40024</strain>
        <tissue evidence="2">Leaf</tissue>
    </source>
</reference>
<proteinExistence type="predicted"/>